<dbReference type="Proteomes" id="UP000689195">
    <property type="component" value="Unassembled WGS sequence"/>
</dbReference>
<dbReference type="SMART" id="SM00639">
    <property type="entry name" value="PSA"/>
    <property type="match status" value="6"/>
</dbReference>
<organism evidence="2 3">
    <name type="scientific">Paramecium pentaurelia</name>
    <dbReference type="NCBI Taxonomy" id="43138"/>
    <lineage>
        <taxon>Eukaryota</taxon>
        <taxon>Sar</taxon>
        <taxon>Alveolata</taxon>
        <taxon>Ciliophora</taxon>
        <taxon>Intramacronucleata</taxon>
        <taxon>Oligohymenophorea</taxon>
        <taxon>Peniculida</taxon>
        <taxon>Parameciidae</taxon>
        <taxon>Paramecium</taxon>
    </lineage>
</organism>
<reference evidence="2" key="1">
    <citation type="submission" date="2021-01" db="EMBL/GenBank/DDBJ databases">
        <authorList>
            <consortium name="Genoscope - CEA"/>
            <person name="William W."/>
        </authorList>
    </citation>
    <scope>NUCLEOTIDE SEQUENCE</scope>
</reference>
<dbReference type="OrthoDB" id="320756at2759"/>
<feature type="chain" id="PRO_5035780746" evidence="1">
    <location>
        <begin position="22"/>
        <end position="736"/>
    </location>
</feature>
<accession>A0A8S1SZZ6</accession>
<proteinExistence type="predicted"/>
<evidence type="ECO:0000256" key="1">
    <source>
        <dbReference type="SAM" id="SignalP"/>
    </source>
</evidence>
<dbReference type="PROSITE" id="PS51257">
    <property type="entry name" value="PROKAR_LIPOPROTEIN"/>
    <property type="match status" value="1"/>
</dbReference>
<dbReference type="Pfam" id="PF01508">
    <property type="entry name" value="Paramecium_SA"/>
    <property type="match status" value="6"/>
</dbReference>
<dbReference type="InterPro" id="IPR002895">
    <property type="entry name" value="Paramecium_SA"/>
</dbReference>
<comment type="caution">
    <text evidence="2">The sequence shown here is derived from an EMBL/GenBank/DDBJ whole genome shotgun (WGS) entry which is preliminary data.</text>
</comment>
<keyword evidence="3" id="KW-1185">Reference proteome</keyword>
<feature type="signal peptide" evidence="1">
    <location>
        <begin position="1"/>
        <end position="21"/>
    </location>
</feature>
<dbReference type="EMBL" id="CAJJDO010000013">
    <property type="protein sequence ID" value="CAD8144072.1"/>
    <property type="molecule type" value="Genomic_DNA"/>
</dbReference>
<sequence>MNNKFIILSLLLALVTSQTQSLTLCACSQLLSGDCIKMFHLNKTCGVSTTPVTPTVTNVAYCDKFAETDCPKAKPCTDCGNDAACAWVQSKCIFFTGCTPFAKTLDSECQAISNRCITDGTHCVEIDACSTYKKQLPCVKNAAGTLCYWDTTNNSCVDANNCDKLPATFETDKDCRDVISTCTKKPKEDVLIVEITAVIKHQKFNVFGINQKKLLAIGMELHVKIEFVIMHQPVCQLMMLVRHLELMEHAQQKQMEVVQLELHVLLQQFKHHVSKIIQVVIVIGQEHPVQIRHHAQDFQQDVSLNQVVVVLLMELVLLLMFKQLVLKNSSNFDCIWDTTCKEKTCANAPTTNNTHDLCTSYLSTCTVKSCGGCQNRTCANVPTTMTTNDACEAYFTGNNCITKTGSGCVTNTTCAAITLEAACVKNSSASTCFWNTASSSCKDKTCVNAPATNTTHDLCQAFLNTCTVNQTSAGFVQKKCENSFVLAICDKDTSSRACIWNGKCYKKQCVLASSATTTHADCQTYHSTCTLSNSGTGSITIEAACNLKANGQPCGWNGSQCINKACSTASKTFTTTSQCTGHISTCVANNPVTVNGSLTIQGCQDLPTTCADRKSSENCEITRVGFPTCLWVSSSTSCVEKSCATASTVGTTGALSAGGFTLSGCQTYLNTCISNNTADGCIAKPSSCSSLVSSNCRDGSKASGDCYWNGVVLINLVQILPQPLTTVIILHSINAK</sequence>
<evidence type="ECO:0000313" key="2">
    <source>
        <dbReference type="EMBL" id="CAD8144072.1"/>
    </source>
</evidence>
<dbReference type="AlphaFoldDB" id="A0A8S1SZZ6"/>
<keyword evidence="1" id="KW-0732">Signal</keyword>
<name>A0A8S1SZZ6_9CILI</name>
<gene>
    <name evidence="2" type="ORF">PPENT_87.1.T0130006</name>
</gene>
<evidence type="ECO:0000313" key="3">
    <source>
        <dbReference type="Proteomes" id="UP000689195"/>
    </source>
</evidence>
<protein>
    <submittedName>
        <fullName evidence="2">Uncharacterized protein</fullName>
    </submittedName>
</protein>